<evidence type="ECO:0000313" key="2">
    <source>
        <dbReference type="EMBL" id="KAE8994647.1"/>
    </source>
</evidence>
<evidence type="ECO:0000313" key="5">
    <source>
        <dbReference type="Proteomes" id="UP000429607"/>
    </source>
</evidence>
<dbReference type="Proteomes" id="UP000434957">
    <property type="component" value="Unassembled WGS sequence"/>
</dbReference>
<feature type="signal peptide" evidence="1">
    <location>
        <begin position="1"/>
        <end position="18"/>
    </location>
</feature>
<accession>A0A6A3JTE3</accession>
<dbReference type="Proteomes" id="UP000435112">
    <property type="component" value="Unassembled WGS sequence"/>
</dbReference>
<comment type="caution">
    <text evidence="3">The sequence shown here is derived from an EMBL/GenBank/DDBJ whole genome shotgun (WGS) entry which is preliminary data.</text>
</comment>
<evidence type="ECO:0000313" key="7">
    <source>
        <dbReference type="Proteomes" id="UP000435112"/>
    </source>
</evidence>
<reference evidence="5 7" key="1">
    <citation type="submission" date="2018-09" db="EMBL/GenBank/DDBJ databases">
        <title>Genomic investigation of the strawberry pathogen Phytophthora fragariae indicates pathogenicity is determined by transcriptional variation in three key races.</title>
        <authorList>
            <person name="Adams T.M."/>
            <person name="Armitage A.D."/>
            <person name="Sobczyk M.K."/>
            <person name="Bates H.J."/>
            <person name="Dunwell J.M."/>
            <person name="Nellist C.F."/>
            <person name="Harrison R.J."/>
        </authorList>
    </citation>
    <scope>NUCLEOTIDE SEQUENCE [LARGE SCALE GENOMIC DNA]</scope>
    <source>
        <strain evidence="3 5">SCRP249</strain>
        <strain evidence="2 7">SCRP324</strain>
        <strain evidence="4 6">SCRP333</strain>
    </source>
</reference>
<protein>
    <recommendedName>
        <fullName evidence="8">Secreted protein</fullName>
    </recommendedName>
</protein>
<dbReference type="EMBL" id="QXFV01001797">
    <property type="protein sequence ID" value="KAE8998169.1"/>
    <property type="molecule type" value="Genomic_DNA"/>
</dbReference>
<dbReference type="Proteomes" id="UP000429607">
    <property type="component" value="Unassembled WGS sequence"/>
</dbReference>
<gene>
    <name evidence="3" type="ORF">PR001_g19402</name>
    <name evidence="2" type="ORF">PR002_g19861</name>
    <name evidence="4" type="ORF">PR003_g15060</name>
</gene>
<organism evidence="3 5">
    <name type="scientific">Phytophthora rubi</name>
    <dbReference type="NCBI Taxonomy" id="129364"/>
    <lineage>
        <taxon>Eukaryota</taxon>
        <taxon>Sar</taxon>
        <taxon>Stramenopiles</taxon>
        <taxon>Oomycota</taxon>
        <taxon>Peronosporomycetes</taxon>
        <taxon>Peronosporales</taxon>
        <taxon>Peronosporaceae</taxon>
        <taxon>Phytophthora</taxon>
    </lineage>
</organism>
<dbReference type="OrthoDB" id="10268643at2759"/>
<dbReference type="AlphaFoldDB" id="A0A6A3JTE3"/>
<evidence type="ECO:0000256" key="1">
    <source>
        <dbReference type="SAM" id="SignalP"/>
    </source>
</evidence>
<keyword evidence="6" id="KW-1185">Reference proteome</keyword>
<feature type="chain" id="PRO_5036164668" description="Secreted protein" evidence="1">
    <location>
        <begin position="19"/>
        <end position="62"/>
    </location>
</feature>
<evidence type="ECO:0000313" key="4">
    <source>
        <dbReference type="EMBL" id="KAE9331320.1"/>
    </source>
</evidence>
<keyword evidence="1" id="KW-0732">Signal</keyword>
<sequence length="62" mass="6850">MTHAFTCCFSLLLTPCDELTDPPGTVIERGLACEANLRQHLCHHARPSKTAALTLFVVQWSP</sequence>
<evidence type="ECO:0000313" key="3">
    <source>
        <dbReference type="EMBL" id="KAE8998169.1"/>
    </source>
</evidence>
<name>A0A6A3JTE3_9STRA</name>
<evidence type="ECO:0008006" key="8">
    <source>
        <dbReference type="Google" id="ProtNLM"/>
    </source>
</evidence>
<proteinExistence type="predicted"/>
<dbReference type="EMBL" id="QXFT01001024">
    <property type="protein sequence ID" value="KAE9331320.1"/>
    <property type="molecule type" value="Genomic_DNA"/>
</dbReference>
<evidence type="ECO:0000313" key="6">
    <source>
        <dbReference type="Proteomes" id="UP000434957"/>
    </source>
</evidence>
<dbReference type="EMBL" id="QXFU01001837">
    <property type="protein sequence ID" value="KAE8994647.1"/>
    <property type="molecule type" value="Genomic_DNA"/>
</dbReference>